<sequence>MEVRVLFWAPFYPEKSGIINALALSAGALYTLQYAIRSSLDAHLPPATGNRDEKSIAYRSVVPDWLSYFSE</sequence>
<dbReference type="Proteomes" id="UP001153050">
    <property type="component" value="Unassembled WGS sequence"/>
</dbReference>
<keyword evidence="2" id="KW-1185">Reference proteome</keyword>
<evidence type="ECO:0000313" key="1">
    <source>
        <dbReference type="EMBL" id="CAH2398615.1"/>
    </source>
</evidence>
<protein>
    <submittedName>
        <fullName evidence="1">Uncharacterized protein</fullName>
    </submittedName>
</protein>
<accession>A0ABM9DPN5</accession>
<dbReference type="EMBL" id="CAKXZT010000113">
    <property type="protein sequence ID" value="CAH2398615.1"/>
    <property type="molecule type" value="Genomic_DNA"/>
</dbReference>
<name>A0ABM9DPN5_9HYPH</name>
<comment type="caution">
    <text evidence="1">The sequence shown here is derived from an EMBL/GenBank/DDBJ whole genome shotgun (WGS) entry which is preliminary data.</text>
</comment>
<proteinExistence type="predicted"/>
<organism evidence="1 2">
    <name type="scientific">Mesorhizobium escarrei</name>
    <dbReference type="NCBI Taxonomy" id="666018"/>
    <lineage>
        <taxon>Bacteria</taxon>
        <taxon>Pseudomonadati</taxon>
        <taxon>Pseudomonadota</taxon>
        <taxon>Alphaproteobacteria</taxon>
        <taxon>Hyphomicrobiales</taxon>
        <taxon>Phyllobacteriaceae</taxon>
        <taxon>Mesorhizobium</taxon>
    </lineage>
</organism>
<gene>
    <name evidence="1" type="ORF">MES5069_200097</name>
</gene>
<evidence type="ECO:0000313" key="2">
    <source>
        <dbReference type="Proteomes" id="UP001153050"/>
    </source>
</evidence>
<reference evidence="1 2" key="1">
    <citation type="submission" date="2022-03" db="EMBL/GenBank/DDBJ databases">
        <authorList>
            <person name="Brunel B."/>
        </authorList>
    </citation>
    <scope>NUCLEOTIDE SEQUENCE [LARGE SCALE GENOMIC DNA]</scope>
    <source>
        <strain evidence="1">STM5069sample</strain>
    </source>
</reference>